<dbReference type="EMBL" id="QWDD01000003">
    <property type="protein sequence ID" value="RNJ48228.1"/>
    <property type="molecule type" value="Genomic_DNA"/>
</dbReference>
<organism evidence="2 3">
    <name type="scientific">Methylocystis hirsuta</name>
    <dbReference type="NCBI Taxonomy" id="369798"/>
    <lineage>
        <taxon>Bacteria</taxon>
        <taxon>Pseudomonadati</taxon>
        <taxon>Pseudomonadota</taxon>
        <taxon>Alphaproteobacteria</taxon>
        <taxon>Hyphomicrobiales</taxon>
        <taxon>Methylocystaceae</taxon>
        <taxon>Methylocystis</taxon>
    </lineage>
</organism>
<evidence type="ECO:0000313" key="2">
    <source>
        <dbReference type="EMBL" id="RNJ48228.1"/>
    </source>
</evidence>
<feature type="domain" description="Glycoamylase-like" evidence="1">
    <location>
        <begin position="195"/>
        <end position="432"/>
    </location>
</feature>
<dbReference type="InterPro" id="IPR019282">
    <property type="entry name" value="Glycoamylase-like_cons_dom"/>
</dbReference>
<keyword evidence="3" id="KW-1185">Reference proteome</keyword>
<comment type="caution">
    <text evidence="2">The sequence shown here is derived from an EMBL/GenBank/DDBJ whole genome shotgun (WGS) entry which is preliminary data.</text>
</comment>
<evidence type="ECO:0000313" key="3">
    <source>
        <dbReference type="Proteomes" id="UP000268623"/>
    </source>
</evidence>
<dbReference type="AlphaFoldDB" id="A0A3M9XMB0"/>
<accession>A0A3M9XMB0</accession>
<dbReference type="Gene3D" id="1.50.10.140">
    <property type="match status" value="1"/>
</dbReference>
<dbReference type="RefSeq" id="WP_123177964.1">
    <property type="nucleotide sequence ID" value="NZ_QWDD01000003.1"/>
</dbReference>
<name>A0A3M9XMB0_9HYPH</name>
<dbReference type="Proteomes" id="UP000268623">
    <property type="component" value="Unassembled WGS sequence"/>
</dbReference>
<protein>
    <submittedName>
        <fullName evidence="2">Beta-glucosidase</fullName>
    </submittedName>
</protein>
<gene>
    <name evidence="2" type="ORF">D1O30_20470</name>
</gene>
<dbReference type="PIRSF" id="PIRSF028431">
    <property type="entry name" value="UCP028431"/>
    <property type="match status" value="1"/>
</dbReference>
<sequence>MTANQIRRVIPSQKPALSDAELLDLVQRQTFLYFWDGAHPSSGLARDSIGLHSDPKDDVVAVGGSGFGVMAIIVATERGWITREDAVARLALMLDLLESATCYHGHFPHFMNGRTGATVPFSRKDDGGDIVETSFLFQGLLCARRYFDRDASAEKSLRERITCLWLDVEWNWHNRDGRSVLTWHWSPNNGFSLGHEVRGWNECLISYVLAAASPRFAIDRSVYHEGWAQSRSFLNGHSYYDIELPLGPPYGGPLFFSHYSFCGLDPRGLKDVYADYWRQNTRHVLINLEHCLRNPWNHKGYGPSSWGLTASDDPGGYYVHAPGEDICARVCGTGHVGMRCCKRHAPDEDNGVIAPTAALSSFPYAPEAALRALRHFYDGLGDRLWGRFGFVDAFSEGADWYSKAYAAIDQGPIVIMIENHRSSLLWNLFMKDPDVQVGLRRLGFQSPYLNGTEHGSDRSCGQRQCDER</sequence>
<dbReference type="InterPro" id="IPR016883">
    <property type="entry name" value="UCP028431"/>
</dbReference>
<reference evidence="2 3" key="1">
    <citation type="submission" date="2018-08" db="EMBL/GenBank/DDBJ databases">
        <title>Genome sequence of Methylocystis hirsuta CSC1, a methanotroph able to accumulate PHAs.</title>
        <authorList>
            <person name="Bordel S."/>
            <person name="Rodriguez E."/>
            <person name="Gancedo J."/>
            <person name="Munoz R."/>
        </authorList>
    </citation>
    <scope>NUCLEOTIDE SEQUENCE [LARGE SCALE GENOMIC DNA]</scope>
    <source>
        <strain evidence="2 3">CSC1</strain>
    </source>
</reference>
<proteinExistence type="predicted"/>
<dbReference type="OrthoDB" id="5937621at2"/>
<evidence type="ECO:0000259" key="1">
    <source>
        <dbReference type="Pfam" id="PF10091"/>
    </source>
</evidence>
<dbReference type="Pfam" id="PF10091">
    <property type="entry name" value="Glycoamylase"/>
    <property type="match status" value="1"/>
</dbReference>